<dbReference type="InterPro" id="IPR021352">
    <property type="entry name" value="DUF2971"/>
</dbReference>
<gene>
    <name evidence="1" type="ORF">D9F05_15275</name>
</gene>
<proteinExistence type="predicted"/>
<comment type="caution">
    <text evidence="1">The sequence shown here is derived from an EMBL/GenBank/DDBJ whole genome shotgun (WGS) entry which is preliminary data.</text>
</comment>
<dbReference type="EMBL" id="RNRV01000028">
    <property type="protein sequence ID" value="MHO05720.1"/>
    <property type="molecule type" value="Genomic_DNA"/>
</dbReference>
<sequence length="253" mass="29410">MSKDQVFYRYKYVGFSQNSLKIITDGTIKFTCPLDFNDPFDCRPYLLVDDDVVTSNPFKIAQKHKNLSPAEKIKQKPQMLKNLKNAIDSGEYIKVFLQDLGVLSLSRTANNILMWSHYADNHRGFVVEFKYDMDILSSKAHRLESLFPIPVEYETSRPIHKMSERFDPTKHFLTKSIDWKYEQEERVITTNEGHGVHPYNRKEILNAVVAGAKMSDKDFESLRNAVEKASCEIGREIKIKKAKVSDYRYEVII</sequence>
<protein>
    <submittedName>
        <fullName evidence="1">DUF2971 domain-containing protein</fullName>
    </submittedName>
</protein>
<name>A0A3L0W0E5_ECOLX</name>
<organism evidence="1">
    <name type="scientific">Escherichia coli</name>
    <dbReference type="NCBI Taxonomy" id="562"/>
    <lineage>
        <taxon>Bacteria</taxon>
        <taxon>Pseudomonadati</taxon>
        <taxon>Pseudomonadota</taxon>
        <taxon>Gammaproteobacteria</taxon>
        <taxon>Enterobacterales</taxon>
        <taxon>Enterobacteriaceae</taxon>
        <taxon>Escherichia</taxon>
    </lineage>
</organism>
<dbReference type="AlphaFoldDB" id="A0A3L0W0E5"/>
<reference evidence="1" key="1">
    <citation type="submission" date="2018-10" db="EMBL/GenBank/DDBJ databases">
        <authorList>
            <consortium name="NARMS: The National Antimicrobial Resistance Monitoring System"/>
        </authorList>
    </citation>
    <scope>NUCLEOTIDE SEQUENCE [LARGE SCALE GENOMIC DNA]</scope>
    <source>
        <strain evidence="1">CVM N17EC0388</strain>
    </source>
</reference>
<dbReference type="Pfam" id="PF11185">
    <property type="entry name" value="DUF2971"/>
    <property type="match status" value="1"/>
</dbReference>
<evidence type="ECO:0000313" key="1">
    <source>
        <dbReference type="EMBL" id="MHO05720.1"/>
    </source>
</evidence>
<accession>A0A3L0W0E5</accession>